<dbReference type="PANTHER" id="PTHR47441">
    <property type="match status" value="1"/>
</dbReference>
<sequence>MWVSGSQLWLWQKKAREEAIAFNIPPQEINWLLRAVAGLDGLSLRLETYKTQPRIELKMPLSELNELWQQRLCDRLPLQYLLGTTPWRQFELKVTPGVLIPRPETELIIDLVLETVETHPHLASGDWVDLGTGSGAIALGLAQALPQITVHAVDCSPEALSVAQENAQTLHLTSRIKFYQGSWWEPLEGLQGTLKGMVSNPPYIPSAEIPHLQPEVAHHEPHLALDGGIDGLNALRYLIKTAPTYLEAGGFWLVEMMVGQGAAILNLLTESGHYQTPKIRPDLTGRERFVSAFINSP</sequence>
<keyword evidence="3 4" id="KW-0949">S-adenosyl-L-methionine</keyword>
<feature type="binding site" evidence="4">
    <location>
        <begin position="200"/>
        <end position="203"/>
    </location>
    <ligand>
        <name>substrate</name>
    </ligand>
</feature>
<dbReference type="GO" id="GO:0102559">
    <property type="term" value="F:peptide chain release factor N(5)-glutamine methyltransferase activity"/>
    <property type="evidence" value="ECO:0007669"/>
    <property type="project" value="UniProtKB-EC"/>
</dbReference>
<gene>
    <name evidence="4 6" type="primary">prmC</name>
    <name evidence="6" type="ORF">K4A83_16285</name>
</gene>
<organism evidence="6 7">
    <name type="scientific">Spirulina subsalsa FACHB-351</name>
    <dbReference type="NCBI Taxonomy" id="234711"/>
    <lineage>
        <taxon>Bacteria</taxon>
        <taxon>Bacillati</taxon>
        <taxon>Cyanobacteriota</taxon>
        <taxon>Cyanophyceae</taxon>
        <taxon>Spirulinales</taxon>
        <taxon>Spirulinaceae</taxon>
        <taxon>Spirulina</taxon>
    </lineage>
</organism>
<proteinExistence type="inferred from homology"/>
<dbReference type="InterPro" id="IPR019874">
    <property type="entry name" value="RF_methyltr_PrmC"/>
</dbReference>
<keyword evidence="2 4" id="KW-0808">Transferase</keyword>
<evidence type="ECO:0000256" key="3">
    <source>
        <dbReference type="ARBA" id="ARBA00022691"/>
    </source>
</evidence>
<keyword evidence="1 4" id="KW-0489">Methyltransferase</keyword>
<reference evidence="6 7" key="1">
    <citation type="submission" date="2021-08" db="EMBL/GenBank/DDBJ databases">
        <title>Draft genome sequence of Spirulina subsalsa with high tolerance to salinity and hype-accumulation of phycocyanin.</title>
        <authorList>
            <person name="Pei H."/>
            <person name="Jiang L."/>
        </authorList>
    </citation>
    <scope>NUCLEOTIDE SEQUENCE [LARGE SCALE GENOMIC DNA]</scope>
    <source>
        <strain evidence="6 7">FACHB-351</strain>
    </source>
</reference>
<keyword evidence="7" id="KW-1185">Reference proteome</keyword>
<dbReference type="EC" id="2.1.1.297" evidence="4"/>
<dbReference type="NCBIfam" id="TIGR00536">
    <property type="entry name" value="hemK_fam"/>
    <property type="match status" value="1"/>
</dbReference>
<dbReference type="InterPro" id="IPR007848">
    <property type="entry name" value="Small_mtfrase_dom"/>
</dbReference>
<name>A0ABT3L8I9_9CYAN</name>
<evidence type="ECO:0000313" key="6">
    <source>
        <dbReference type="EMBL" id="MCW6037818.1"/>
    </source>
</evidence>
<feature type="binding site" evidence="4">
    <location>
        <position position="154"/>
    </location>
    <ligand>
        <name>S-adenosyl-L-methionine</name>
        <dbReference type="ChEBI" id="CHEBI:59789"/>
    </ligand>
</feature>
<dbReference type="HAMAP" id="MF_02126">
    <property type="entry name" value="RF_methyltr_PrmC"/>
    <property type="match status" value="1"/>
</dbReference>
<dbReference type="InterPro" id="IPR052663">
    <property type="entry name" value="RF_glutamine_MTase_cyano"/>
</dbReference>
<comment type="catalytic activity">
    <reaction evidence="4">
        <text>L-glutaminyl-[peptide chain release factor] + S-adenosyl-L-methionine = N(5)-methyl-L-glutaminyl-[peptide chain release factor] + S-adenosyl-L-homocysteine + H(+)</text>
        <dbReference type="Rhea" id="RHEA:42896"/>
        <dbReference type="Rhea" id="RHEA-COMP:10271"/>
        <dbReference type="Rhea" id="RHEA-COMP:10272"/>
        <dbReference type="ChEBI" id="CHEBI:15378"/>
        <dbReference type="ChEBI" id="CHEBI:30011"/>
        <dbReference type="ChEBI" id="CHEBI:57856"/>
        <dbReference type="ChEBI" id="CHEBI:59789"/>
        <dbReference type="ChEBI" id="CHEBI:61891"/>
        <dbReference type="EC" id="2.1.1.297"/>
    </reaction>
</comment>
<dbReference type="Gene3D" id="3.40.50.150">
    <property type="entry name" value="Vaccinia Virus protein VP39"/>
    <property type="match status" value="1"/>
</dbReference>
<feature type="domain" description="Methyltransferase small" evidence="5">
    <location>
        <begin position="111"/>
        <end position="204"/>
    </location>
</feature>
<dbReference type="InterPro" id="IPR002052">
    <property type="entry name" value="DNA_methylase_N6_adenine_CS"/>
</dbReference>
<dbReference type="GO" id="GO:0032259">
    <property type="term" value="P:methylation"/>
    <property type="evidence" value="ECO:0007669"/>
    <property type="project" value="UniProtKB-KW"/>
</dbReference>
<evidence type="ECO:0000256" key="2">
    <source>
        <dbReference type="ARBA" id="ARBA00022679"/>
    </source>
</evidence>
<dbReference type="PROSITE" id="PS00092">
    <property type="entry name" value="N6_MTASE"/>
    <property type="match status" value="1"/>
</dbReference>
<dbReference type="PANTHER" id="PTHR47441:SF3">
    <property type="entry name" value="RELEASE FACTOR GLUTAMINE METHYLTRANSFERASE"/>
    <property type="match status" value="1"/>
</dbReference>
<dbReference type="InterPro" id="IPR029063">
    <property type="entry name" value="SAM-dependent_MTases_sf"/>
</dbReference>
<comment type="caution">
    <text evidence="6">The sequence shown here is derived from an EMBL/GenBank/DDBJ whole genome shotgun (WGS) entry which is preliminary data.</text>
</comment>
<dbReference type="RefSeq" id="WP_265265689.1">
    <property type="nucleotide sequence ID" value="NZ_JAIHOM010000091.1"/>
</dbReference>
<feature type="binding site" evidence="4">
    <location>
        <begin position="131"/>
        <end position="135"/>
    </location>
    <ligand>
        <name>S-adenosyl-L-methionine</name>
        <dbReference type="ChEBI" id="CHEBI:59789"/>
    </ligand>
</feature>
<dbReference type="InterPro" id="IPR004556">
    <property type="entry name" value="HemK-like"/>
</dbReference>
<feature type="binding site" evidence="4">
    <location>
        <position position="183"/>
    </location>
    <ligand>
        <name>S-adenosyl-L-methionine</name>
        <dbReference type="ChEBI" id="CHEBI:59789"/>
    </ligand>
</feature>
<dbReference type="SUPFAM" id="SSF53335">
    <property type="entry name" value="S-adenosyl-L-methionine-dependent methyltransferases"/>
    <property type="match status" value="1"/>
</dbReference>
<dbReference type="Pfam" id="PF05175">
    <property type="entry name" value="MTS"/>
    <property type="match status" value="1"/>
</dbReference>
<comment type="similarity">
    <text evidence="4">Belongs to the protein N5-glutamine methyltransferase family. PrmC subfamily.</text>
</comment>
<accession>A0ABT3L8I9</accession>
<feature type="binding site" evidence="4">
    <location>
        <position position="200"/>
    </location>
    <ligand>
        <name>S-adenosyl-L-methionine</name>
        <dbReference type="ChEBI" id="CHEBI:59789"/>
    </ligand>
</feature>
<protein>
    <recommendedName>
        <fullName evidence="4">Release factor glutamine methyltransferase</fullName>
        <shortName evidence="4">RF MTase</shortName>
        <ecNumber evidence="4">2.1.1.297</ecNumber>
    </recommendedName>
    <alternativeName>
        <fullName evidence="4">N5-glutamine methyltransferase PrmC</fullName>
    </alternativeName>
    <alternativeName>
        <fullName evidence="4">Protein-(glutamine-N5) MTase PrmC</fullName>
    </alternativeName>
    <alternativeName>
        <fullName evidence="4">Protein-glutamine N-methyltransferase PrmC</fullName>
    </alternativeName>
</protein>
<dbReference type="CDD" id="cd02440">
    <property type="entry name" value="AdoMet_MTases"/>
    <property type="match status" value="1"/>
</dbReference>
<dbReference type="EMBL" id="JAIHOM010000091">
    <property type="protein sequence ID" value="MCW6037818.1"/>
    <property type="molecule type" value="Genomic_DNA"/>
</dbReference>
<evidence type="ECO:0000259" key="5">
    <source>
        <dbReference type="Pfam" id="PF05175"/>
    </source>
</evidence>
<dbReference type="Proteomes" id="UP001526426">
    <property type="component" value="Unassembled WGS sequence"/>
</dbReference>
<evidence type="ECO:0000256" key="4">
    <source>
        <dbReference type="HAMAP-Rule" id="MF_02126"/>
    </source>
</evidence>
<evidence type="ECO:0000256" key="1">
    <source>
        <dbReference type="ARBA" id="ARBA00022603"/>
    </source>
</evidence>
<comment type="function">
    <text evidence="4">Methylates the class 1 translation termination release factors RF1/PrfA and RF2/PrfB on the glutamine residue of the universally conserved GGQ motif.</text>
</comment>
<dbReference type="NCBIfam" id="TIGR03534">
    <property type="entry name" value="RF_mod_PrmC"/>
    <property type="match status" value="1"/>
</dbReference>
<evidence type="ECO:0000313" key="7">
    <source>
        <dbReference type="Proteomes" id="UP001526426"/>
    </source>
</evidence>